<sequence>MSSTFRQLYLFDCDGGRSSLFSEPQLDQLPNNCELYLFWNNIDEVITKKLQQLAKYHNVHLAPSHLKNCKNSADGKLIYFLGKLANEFSSITIVGGGDCVYEEVIEAVKYDYPKKEITLQKIEHPDSVKLEILLGGSRSNIKNYSDENDQKLVDGMLQNKPNIITRSIHMVLNQKYQCPECINSKRQFTPDGLRAHLLGAKKHLTSVTDVSKVPVNVQESKMFCPKGKMKLILPSTGGVFESSKKGKKCPLCPTQKQKYKTILLYKHLQEKHSNNKNLQIRCCSEEIIYKDLNEFFQHILHDPFDMTYKIYA</sequence>
<name>A0A816BA29_9BILA</name>
<evidence type="ECO:0000313" key="2">
    <source>
        <dbReference type="EMBL" id="CAF1607774.1"/>
    </source>
</evidence>
<comment type="caution">
    <text evidence="2">The sequence shown here is derived from an EMBL/GenBank/DDBJ whole genome shotgun (WGS) entry which is preliminary data.</text>
</comment>
<evidence type="ECO:0000313" key="1">
    <source>
        <dbReference type="EMBL" id="CAF1295773.1"/>
    </source>
</evidence>
<dbReference type="EMBL" id="CAJNOI010000506">
    <property type="protein sequence ID" value="CAF1295773.1"/>
    <property type="molecule type" value="Genomic_DNA"/>
</dbReference>
<evidence type="ECO:0000313" key="3">
    <source>
        <dbReference type="Proteomes" id="UP000663832"/>
    </source>
</evidence>
<keyword evidence="3" id="KW-1185">Reference proteome</keyword>
<dbReference type="AlphaFoldDB" id="A0A816BA29"/>
<organism evidence="2 3">
    <name type="scientific">Adineta steineri</name>
    <dbReference type="NCBI Taxonomy" id="433720"/>
    <lineage>
        <taxon>Eukaryota</taxon>
        <taxon>Metazoa</taxon>
        <taxon>Spiralia</taxon>
        <taxon>Gnathifera</taxon>
        <taxon>Rotifera</taxon>
        <taxon>Eurotatoria</taxon>
        <taxon>Bdelloidea</taxon>
        <taxon>Adinetida</taxon>
        <taxon>Adinetidae</taxon>
        <taxon>Adineta</taxon>
    </lineage>
</organism>
<reference evidence="2" key="1">
    <citation type="submission" date="2021-02" db="EMBL/GenBank/DDBJ databases">
        <authorList>
            <person name="Nowell W R."/>
        </authorList>
    </citation>
    <scope>NUCLEOTIDE SEQUENCE</scope>
</reference>
<dbReference type="OrthoDB" id="10030800at2759"/>
<dbReference type="Proteomes" id="UP000663832">
    <property type="component" value="Unassembled WGS sequence"/>
</dbReference>
<accession>A0A816BA29</accession>
<protein>
    <submittedName>
        <fullName evidence="2">Uncharacterized protein</fullName>
    </submittedName>
</protein>
<dbReference type="Proteomes" id="UP000663877">
    <property type="component" value="Unassembled WGS sequence"/>
</dbReference>
<gene>
    <name evidence="1" type="ORF">BJG266_LOCUS32002</name>
    <name evidence="2" type="ORF">QVE165_LOCUS53584</name>
</gene>
<proteinExistence type="predicted"/>
<dbReference type="EMBL" id="CAJNOM010001434">
    <property type="protein sequence ID" value="CAF1607774.1"/>
    <property type="molecule type" value="Genomic_DNA"/>
</dbReference>